<dbReference type="OrthoDB" id="9806540at2"/>
<dbReference type="InterPro" id="IPR016907">
    <property type="entry name" value="UCP029033"/>
</dbReference>
<organism evidence="1 2">
    <name type="scientific">Marisediminitalea aggregata</name>
    <dbReference type="NCBI Taxonomy" id="634436"/>
    <lineage>
        <taxon>Bacteria</taxon>
        <taxon>Pseudomonadati</taxon>
        <taxon>Pseudomonadota</taxon>
        <taxon>Gammaproteobacteria</taxon>
        <taxon>Alteromonadales</taxon>
        <taxon>Alteromonadaceae</taxon>
        <taxon>Marisediminitalea</taxon>
    </lineage>
</organism>
<dbReference type="InterPro" id="IPR007497">
    <property type="entry name" value="SIMPL/DUF541"/>
</dbReference>
<dbReference type="AlphaFoldDB" id="A0A1M5H7A6"/>
<name>A0A1M5H7A6_9ALTE</name>
<dbReference type="RefSeq" id="WP_073319724.1">
    <property type="nucleotide sequence ID" value="NZ_FQWD01000002.1"/>
</dbReference>
<protein>
    <recommendedName>
        <fullName evidence="3">SIMPL domain-containing protein</fullName>
    </recommendedName>
</protein>
<evidence type="ECO:0008006" key="3">
    <source>
        <dbReference type="Google" id="ProtNLM"/>
    </source>
</evidence>
<dbReference type="STRING" id="634436.SAMN05216361_1333"/>
<dbReference type="GO" id="GO:0006974">
    <property type="term" value="P:DNA damage response"/>
    <property type="evidence" value="ECO:0007669"/>
    <property type="project" value="TreeGrafter"/>
</dbReference>
<dbReference type="Pfam" id="PF04402">
    <property type="entry name" value="SIMPL"/>
    <property type="match status" value="1"/>
</dbReference>
<proteinExistence type="predicted"/>
<reference evidence="2" key="1">
    <citation type="submission" date="2016-11" db="EMBL/GenBank/DDBJ databases">
        <authorList>
            <person name="Varghese N."/>
            <person name="Submissions S."/>
        </authorList>
    </citation>
    <scope>NUCLEOTIDE SEQUENCE [LARGE SCALE GENOMIC DNA]</scope>
    <source>
        <strain evidence="2">CGMCC 1.8995</strain>
    </source>
</reference>
<keyword evidence="2" id="KW-1185">Reference proteome</keyword>
<dbReference type="PIRSF" id="PIRSF029033">
    <property type="entry name" value="UCP029033"/>
    <property type="match status" value="1"/>
</dbReference>
<evidence type="ECO:0000313" key="1">
    <source>
        <dbReference type="EMBL" id="SHG11592.1"/>
    </source>
</evidence>
<dbReference type="PANTHER" id="PTHR34387">
    <property type="entry name" value="SLR1258 PROTEIN"/>
    <property type="match status" value="1"/>
</dbReference>
<dbReference type="InterPro" id="IPR052022">
    <property type="entry name" value="26kDa_periplasmic_antigen"/>
</dbReference>
<dbReference type="EMBL" id="FQWD01000002">
    <property type="protein sequence ID" value="SHG11592.1"/>
    <property type="molecule type" value="Genomic_DNA"/>
</dbReference>
<sequence length="236" mass="26055">MNKGAATILAVGLVIGLAALGSLTGNALLEAKQWERSIVVKGLSEQEYMADQVIWPVQFVEAGNDLTALYASTAQNSELVKQFLVQQGIDEETISIGLPEITDKLAQRYGGNEGIKFRYSATQTVTVFTHEVLKVREAMKHMSALLAKGIALSTESYQARTEFMFTRLNDVKPAMIEEATVNAREVAEKFAQDSNSTLGKIKRANQGQFSIFDRDSQHPHIKKVRVVSTIEYTLVD</sequence>
<accession>A0A1M5H7A6</accession>
<dbReference type="PANTHER" id="PTHR34387:SF2">
    <property type="entry name" value="SLR1258 PROTEIN"/>
    <property type="match status" value="1"/>
</dbReference>
<evidence type="ECO:0000313" key="2">
    <source>
        <dbReference type="Proteomes" id="UP000184520"/>
    </source>
</evidence>
<gene>
    <name evidence="1" type="ORF">SAMN05216361_1333</name>
</gene>
<dbReference type="Proteomes" id="UP000184520">
    <property type="component" value="Unassembled WGS sequence"/>
</dbReference>